<evidence type="ECO:0008006" key="4">
    <source>
        <dbReference type="Google" id="ProtNLM"/>
    </source>
</evidence>
<keyword evidence="1" id="KW-0732">Signal</keyword>
<evidence type="ECO:0000313" key="3">
    <source>
        <dbReference type="Proteomes" id="UP000019402"/>
    </source>
</evidence>
<comment type="caution">
    <text evidence="2">The sequence shown here is derived from an EMBL/GenBank/DDBJ whole genome shotgun (WGS) entry which is preliminary data.</text>
</comment>
<dbReference type="EMBL" id="BAMD01000022">
    <property type="protein sequence ID" value="GAF03375.1"/>
    <property type="molecule type" value="Genomic_DNA"/>
</dbReference>
<dbReference type="STRING" id="869213.GCA_000517085_01969"/>
<name>W7XXX1_9BACT</name>
<evidence type="ECO:0000256" key="1">
    <source>
        <dbReference type="SAM" id="SignalP"/>
    </source>
</evidence>
<feature type="chain" id="PRO_5012271877" description="DUF4625 domain-containing protein" evidence="1">
    <location>
        <begin position="16"/>
        <end position="159"/>
    </location>
</feature>
<accession>W7XXX1</accession>
<dbReference type="RefSeq" id="WP_027471658.1">
    <property type="nucleotide sequence ID" value="NZ_BAMD01000022.1"/>
</dbReference>
<dbReference type="InterPro" id="IPR027829">
    <property type="entry name" value="DUF4625"/>
</dbReference>
<dbReference type="Pfam" id="PF15418">
    <property type="entry name" value="DUF4625"/>
    <property type="match status" value="1"/>
</dbReference>
<gene>
    <name evidence="2" type="ORF">JCM21142_42044</name>
</gene>
<organism evidence="2 3">
    <name type="scientific">Saccharicrinis fermentans DSM 9555 = JCM 21142</name>
    <dbReference type="NCBI Taxonomy" id="869213"/>
    <lineage>
        <taxon>Bacteria</taxon>
        <taxon>Pseudomonadati</taxon>
        <taxon>Bacteroidota</taxon>
        <taxon>Bacteroidia</taxon>
        <taxon>Marinilabiliales</taxon>
        <taxon>Marinilabiliaceae</taxon>
        <taxon>Saccharicrinis</taxon>
    </lineage>
</organism>
<protein>
    <recommendedName>
        <fullName evidence="4">DUF4625 domain-containing protein</fullName>
    </recommendedName>
</protein>
<reference evidence="2 3" key="1">
    <citation type="journal article" date="2014" name="Genome Announc.">
        <title>Draft Genome Sequence of Cytophaga fermentans JCM 21142T, a Facultative Anaerobe Isolated from Marine Mud.</title>
        <authorList>
            <person name="Starns D."/>
            <person name="Oshima K."/>
            <person name="Suda W."/>
            <person name="Iino T."/>
            <person name="Yuki M."/>
            <person name="Inoue J."/>
            <person name="Kitamura K."/>
            <person name="Iida T."/>
            <person name="Darby A."/>
            <person name="Hattori M."/>
            <person name="Ohkuma M."/>
        </authorList>
    </citation>
    <scope>NUCLEOTIDE SEQUENCE [LARGE SCALE GENOMIC DNA]</scope>
    <source>
        <strain evidence="2 3">JCM 21142</strain>
    </source>
</reference>
<evidence type="ECO:0000313" key="2">
    <source>
        <dbReference type="EMBL" id="GAF03375.1"/>
    </source>
</evidence>
<feature type="signal peptide" evidence="1">
    <location>
        <begin position="1"/>
        <end position="15"/>
    </location>
</feature>
<sequence length="159" mass="17108">MKIYFPKMISFFAIAAVFLLTSCGGGSDSKDPEPEEKDTTDPVIVDPTVPTAQGFTLGQDFVYTGDFTDDTELKEVTFSLSDNKVQTSAALKVGTGVDNEPWIVESQTRTLTSTASTVDEAIFGTIPSSDIWTGEYTLTVKCTDKAGNTSTKIITVPIE</sequence>
<dbReference type="AlphaFoldDB" id="W7XXX1"/>
<keyword evidence="3" id="KW-1185">Reference proteome</keyword>
<dbReference type="OrthoDB" id="1122201at2"/>
<proteinExistence type="predicted"/>
<dbReference type="Proteomes" id="UP000019402">
    <property type="component" value="Unassembled WGS sequence"/>
</dbReference>
<dbReference type="PROSITE" id="PS51257">
    <property type="entry name" value="PROKAR_LIPOPROTEIN"/>
    <property type="match status" value="1"/>
</dbReference>